<evidence type="ECO:0000256" key="1">
    <source>
        <dbReference type="SAM" id="MobiDB-lite"/>
    </source>
</evidence>
<accession>A0A9P6U3K3</accession>
<name>A0A9P6U3K3_9FUNG</name>
<dbReference type="OrthoDB" id="2418706at2759"/>
<organism evidence="2 3">
    <name type="scientific">Mortierella polycephala</name>
    <dbReference type="NCBI Taxonomy" id="41804"/>
    <lineage>
        <taxon>Eukaryota</taxon>
        <taxon>Fungi</taxon>
        <taxon>Fungi incertae sedis</taxon>
        <taxon>Mucoromycota</taxon>
        <taxon>Mortierellomycotina</taxon>
        <taxon>Mortierellomycetes</taxon>
        <taxon>Mortierellales</taxon>
        <taxon>Mortierellaceae</taxon>
        <taxon>Mortierella</taxon>
    </lineage>
</organism>
<dbReference type="AlphaFoldDB" id="A0A9P6U3K3"/>
<evidence type="ECO:0000313" key="2">
    <source>
        <dbReference type="EMBL" id="KAG0258112.1"/>
    </source>
</evidence>
<proteinExistence type="predicted"/>
<feature type="compositionally biased region" description="Basic residues" evidence="1">
    <location>
        <begin position="398"/>
        <end position="411"/>
    </location>
</feature>
<dbReference type="Proteomes" id="UP000726737">
    <property type="component" value="Unassembled WGS sequence"/>
</dbReference>
<comment type="caution">
    <text evidence="2">The sequence shown here is derived from an EMBL/GenBank/DDBJ whole genome shotgun (WGS) entry which is preliminary data.</text>
</comment>
<feature type="region of interest" description="Disordered" evidence="1">
    <location>
        <begin position="1"/>
        <end position="24"/>
    </location>
</feature>
<dbReference type="EMBL" id="JAAAJA010000232">
    <property type="protein sequence ID" value="KAG0258112.1"/>
    <property type="molecule type" value="Genomic_DNA"/>
</dbReference>
<reference evidence="2" key="1">
    <citation type="journal article" date="2020" name="Fungal Divers.">
        <title>Resolving the Mortierellaceae phylogeny through synthesis of multi-gene phylogenetics and phylogenomics.</title>
        <authorList>
            <person name="Vandepol N."/>
            <person name="Liber J."/>
            <person name="Desiro A."/>
            <person name="Na H."/>
            <person name="Kennedy M."/>
            <person name="Barry K."/>
            <person name="Grigoriev I.V."/>
            <person name="Miller A.N."/>
            <person name="O'Donnell K."/>
            <person name="Stajich J.E."/>
            <person name="Bonito G."/>
        </authorList>
    </citation>
    <scope>NUCLEOTIDE SEQUENCE</scope>
    <source>
        <strain evidence="2">KOD948</strain>
    </source>
</reference>
<sequence>MNNGSFIHAVPGSTNTSPPEHSGPVIPSCSAEVVAGQPLQGEDIGMGYVSRSAPPVSTRTSLQLPPTQQSTFKTVKADATVVERIANARLILELHENRREHLLLMRLQIAEDALNLENMCTTPEELKKVHAYEMERLMYTQAELSTTDRRIAHVVATIQRLEVPHLATAVTATFDPTPSTWNSVGNHALTANGVPFDDNIPRFGSQKAGIGQPFKVIESPLAFLGRFHSYCSKTMGVDFESNCHRMLIMAVLEDNPRMQLHQKLHQIPAGEMSWEKCEEHFIEIVPTRAQREKELNRVIKGGRRRGESYLRYARRLMHFIRIFKVDVHDKEFLEAIFNTVPSGIVSHIETRLIARNPNDALLDSHTRFCEELEKFHGPDDALDTASGTNVSEEDTSYSRKRSHSSHTHNRRPYGEHGDDQETNRKAFRYNCKKCGDNNTHATEKCMICDNCQKRGHLAAACRSLKRA</sequence>
<protein>
    <recommendedName>
        <fullName evidence="4">CCHC-type domain-containing protein</fullName>
    </recommendedName>
</protein>
<evidence type="ECO:0000313" key="3">
    <source>
        <dbReference type="Proteomes" id="UP000726737"/>
    </source>
</evidence>
<keyword evidence="3" id="KW-1185">Reference proteome</keyword>
<feature type="region of interest" description="Disordered" evidence="1">
    <location>
        <begin position="379"/>
        <end position="420"/>
    </location>
</feature>
<evidence type="ECO:0008006" key="4">
    <source>
        <dbReference type="Google" id="ProtNLM"/>
    </source>
</evidence>
<gene>
    <name evidence="2" type="ORF">BG011_003516</name>
</gene>